<dbReference type="EMBL" id="CP003614">
    <property type="protein sequence ID" value="AFZ05721.1"/>
    <property type="molecule type" value="Genomic_DNA"/>
</dbReference>
<evidence type="ECO:0000313" key="7">
    <source>
        <dbReference type="EMBL" id="AFZ09193.1"/>
    </source>
</evidence>
<dbReference type="KEGG" id="oni:Osc7112_1851"/>
<keyword evidence="10" id="KW-1185">Reference proteome</keyword>
<accession>K9VEM5</accession>
<gene>
    <name evidence="1" type="ORF">Osc7112_0121</name>
    <name evidence="2" type="ORF">Osc7112_1173</name>
    <name evidence="3" type="ORF">Osc7112_1430</name>
    <name evidence="4" type="ORF">Osc7112_1851</name>
    <name evidence="5" type="ORF">Osc7112_2541</name>
    <name evidence="6" type="ORF">Osc7112_2992</name>
    <name evidence="7" type="ORF">Osc7112_4926</name>
    <name evidence="8" type="ORF">Osc7112_5696</name>
    <name evidence="9" type="ORF">Osc7112_6752</name>
</gene>
<dbReference type="EMBL" id="CP003614">
    <property type="protein sequence ID" value="AFZ07388.1"/>
    <property type="molecule type" value="Genomic_DNA"/>
</dbReference>
<dbReference type="KEGG" id="oni:Osc7112_1430"/>
<protein>
    <submittedName>
        <fullName evidence="3">Uncharacterized protein</fullName>
    </submittedName>
</protein>
<dbReference type="EMBL" id="CP003617">
    <property type="protein sequence ID" value="AFZ10851.1"/>
    <property type="molecule type" value="Genomic_DNA"/>
</dbReference>
<dbReference type="KEGG" id="oni:Osc7112_6752"/>
<evidence type="ECO:0000313" key="4">
    <source>
        <dbReference type="EMBL" id="AFZ06336.1"/>
    </source>
</evidence>
<geneLocation type="plasmid" evidence="9 10">
    <name>pOSC7112.03</name>
</geneLocation>
<reference evidence="3 10" key="1">
    <citation type="submission" date="2012-05" db="EMBL/GenBank/DDBJ databases">
        <title>Finished chromosome of genome of Oscillatoria sp. PCC 7112.</title>
        <authorList>
            <consortium name="US DOE Joint Genome Institute"/>
            <person name="Gugger M."/>
            <person name="Coursin T."/>
            <person name="Rippka R."/>
            <person name="Tandeau De Marsac N."/>
            <person name="Huntemann M."/>
            <person name="Wei C.-L."/>
            <person name="Han J."/>
            <person name="Detter J.C."/>
            <person name="Han C."/>
            <person name="Tapia R."/>
            <person name="Davenport K."/>
            <person name="Daligault H."/>
            <person name="Erkkila T."/>
            <person name="Gu W."/>
            <person name="Munk A.C.C."/>
            <person name="Teshima H."/>
            <person name="Xu Y."/>
            <person name="Chain P."/>
            <person name="Chen A."/>
            <person name="Krypides N."/>
            <person name="Mavromatis K."/>
            <person name="Markowitz V."/>
            <person name="Szeto E."/>
            <person name="Ivanova N."/>
            <person name="Mikhailova N."/>
            <person name="Ovchinnikova G."/>
            <person name="Pagani I."/>
            <person name="Pati A."/>
            <person name="Goodwin L."/>
            <person name="Peters L."/>
            <person name="Pitluck S."/>
            <person name="Woyke T."/>
            <person name="Kerfeld C."/>
        </authorList>
    </citation>
    <scope>NUCLEOTIDE SEQUENCE [LARGE SCALE GENOMIC DNA]</scope>
    <source>
        <strain evidence="3 10">PCC 7112</strain>
    </source>
</reference>
<sequence length="37" mass="4353">MVMRNEVTHLITLEEVEYFEQSAKTKHLDFQVTGGRD</sequence>
<dbReference type="KEGG" id="oni:Osc7112_4926"/>
<dbReference type="AlphaFoldDB" id="K9VEM5"/>
<dbReference type="EMBL" id="CP003614">
    <property type="protein sequence ID" value="AFZ09909.1"/>
    <property type="molecule type" value="Genomic_DNA"/>
</dbReference>
<evidence type="ECO:0000313" key="6">
    <source>
        <dbReference type="EMBL" id="AFZ07388.1"/>
    </source>
</evidence>
<organism evidence="3 10">
    <name type="scientific">Phormidium nigroviride PCC 7112</name>
    <dbReference type="NCBI Taxonomy" id="179408"/>
    <lineage>
        <taxon>Bacteria</taxon>
        <taxon>Bacillati</taxon>
        <taxon>Cyanobacteriota</taxon>
        <taxon>Cyanophyceae</taxon>
        <taxon>Oscillatoriophycideae</taxon>
        <taxon>Oscillatoriales</taxon>
        <taxon>Oscillatoriaceae</taxon>
        <taxon>Phormidium</taxon>
    </lineage>
</organism>
<proteinExistence type="predicted"/>
<dbReference type="Proteomes" id="UP000010478">
    <property type="component" value="Chromosome"/>
</dbReference>
<reference evidence="9 10" key="2">
    <citation type="submission" date="2012-05" db="EMBL/GenBank/DDBJ databases">
        <title>Finished plasmid 3 of genome of Oscillatoria sp. PCC 7112.</title>
        <authorList>
            <consortium name="US DOE Joint Genome Institute"/>
            <person name="Gugger M."/>
            <person name="Coursin T."/>
            <person name="Rippka R."/>
            <person name="Tandeau De Marsac N."/>
            <person name="Huntemann M."/>
            <person name="Wei C.-L."/>
            <person name="Han J."/>
            <person name="Detter J.C."/>
            <person name="Han C."/>
            <person name="Tapia R."/>
            <person name="Davenport K."/>
            <person name="Daligault H."/>
            <person name="Erkkila T."/>
            <person name="Gu W."/>
            <person name="Munk A.C.C."/>
            <person name="Teshima H."/>
            <person name="Xu Y."/>
            <person name="Chain P."/>
            <person name="Chen A."/>
            <person name="Krypides N."/>
            <person name="Mavromatis K."/>
            <person name="Markowitz V."/>
            <person name="Szeto E."/>
            <person name="Ivanova N."/>
            <person name="Mikhailova N."/>
            <person name="Ovchinnikova G."/>
            <person name="Pagani I."/>
            <person name="Pati A."/>
            <person name="Goodwin L."/>
            <person name="Peters L."/>
            <person name="Pitluck S."/>
            <person name="Woyke T."/>
            <person name="Kerfeld C."/>
        </authorList>
    </citation>
    <scope>NUCLEOTIDE SEQUENCE [LARGE SCALE GENOMIC DNA]</scope>
    <source>
        <strain evidence="9 10">PCC 7112</strain>
        <plasmid evidence="9 10">pOSC7112.03</plasmid>
    </source>
</reference>
<dbReference type="Proteomes" id="UP000010478">
    <property type="component" value="Plasmid pOSC7112.03"/>
</dbReference>
<dbReference type="EMBL" id="CP003614">
    <property type="protein sequence ID" value="AFZ09193.1"/>
    <property type="molecule type" value="Genomic_DNA"/>
</dbReference>
<evidence type="ECO:0000313" key="1">
    <source>
        <dbReference type="EMBL" id="AFZ04762.1"/>
    </source>
</evidence>
<dbReference type="HOGENOM" id="CLU_3346689_0_0_3"/>
<evidence type="ECO:0000313" key="5">
    <source>
        <dbReference type="EMBL" id="AFZ06967.1"/>
    </source>
</evidence>
<dbReference type="KEGG" id="oni:Osc7112_1173"/>
<keyword evidence="9" id="KW-0614">Plasmid</keyword>
<dbReference type="STRING" id="179408.Osc7112_0121"/>
<dbReference type="EMBL" id="CP003614">
    <property type="protein sequence ID" value="AFZ06336.1"/>
    <property type="molecule type" value="Genomic_DNA"/>
</dbReference>
<evidence type="ECO:0000313" key="3">
    <source>
        <dbReference type="EMBL" id="AFZ05954.1"/>
    </source>
</evidence>
<evidence type="ECO:0000313" key="2">
    <source>
        <dbReference type="EMBL" id="AFZ05721.1"/>
    </source>
</evidence>
<dbReference type="KEGG" id="oni:Osc7112_5696"/>
<dbReference type="KEGG" id="oni:Osc7112_2992"/>
<evidence type="ECO:0000313" key="9">
    <source>
        <dbReference type="EMBL" id="AFZ10851.1"/>
    </source>
</evidence>
<dbReference type="KEGG" id="oni:Osc7112_0121"/>
<name>K9VEM5_9CYAN</name>
<evidence type="ECO:0000313" key="10">
    <source>
        <dbReference type="Proteomes" id="UP000010478"/>
    </source>
</evidence>
<evidence type="ECO:0000313" key="8">
    <source>
        <dbReference type="EMBL" id="AFZ09909.1"/>
    </source>
</evidence>
<dbReference type="EMBL" id="CP003614">
    <property type="protein sequence ID" value="AFZ04762.1"/>
    <property type="molecule type" value="Genomic_DNA"/>
</dbReference>
<dbReference type="EMBL" id="CP003614">
    <property type="protein sequence ID" value="AFZ05954.1"/>
    <property type="molecule type" value="Genomic_DNA"/>
</dbReference>
<dbReference type="KEGG" id="oni:Osc7112_2541"/>
<dbReference type="EMBL" id="CP003614">
    <property type="protein sequence ID" value="AFZ06967.1"/>
    <property type="molecule type" value="Genomic_DNA"/>
</dbReference>